<geneLocation type="plasmid" evidence="1 4">
    <name>2</name>
</geneLocation>
<protein>
    <submittedName>
        <fullName evidence="3">Uncharacterized protein</fullName>
    </submittedName>
</protein>
<reference evidence="2" key="2">
    <citation type="submission" date="2019-07" db="EMBL/GenBank/DDBJ databases">
        <title>Phylogenomic Reclassification of ATCC Bacillus Strains and Various Taxa within the Genus Bacillus.</title>
        <authorList>
            <person name="Riojas M.A."/>
            <person name="Frank A.M."/>
            <person name="Fenn S.L."/>
            <person name="King S.P."/>
            <person name="Brower S.M."/>
            <person name="Hazbon M.H."/>
        </authorList>
    </citation>
    <scope>NUCLEOTIDE SEQUENCE</scope>
    <source>
        <strain evidence="2">ATCC 35646</strain>
    </source>
</reference>
<evidence type="ECO:0000313" key="3">
    <source>
        <dbReference type="EMBL" id="QKH22808.1"/>
    </source>
</evidence>
<dbReference type="Proteomes" id="UP001181533">
    <property type="component" value="Unassembled WGS sequence"/>
</dbReference>
<organism evidence="3 5">
    <name type="scientific">Bacillus thuringiensis</name>
    <dbReference type="NCBI Taxonomy" id="1428"/>
    <lineage>
        <taxon>Bacteria</taxon>
        <taxon>Bacillati</taxon>
        <taxon>Bacillota</taxon>
        <taxon>Bacilli</taxon>
        <taxon>Bacillales</taxon>
        <taxon>Bacillaceae</taxon>
        <taxon>Bacillus</taxon>
        <taxon>Bacillus cereus group</taxon>
    </lineage>
</organism>
<sequence length="122" mass="13960">MDKTVYVELRESPTTGYISVSNMFHMKDLESKYEHYVEICKSIGNRYESLKGYELSFLLLTVTYDGRKRSITDEDIMKAMLKLGYVTQVGNSMLGGFYLKTPKLTQLLADKLAERKSLVGII</sequence>
<dbReference type="EMBL" id="CP053979">
    <property type="protein sequence ID" value="QKH22808.1"/>
    <property type="molecule type" value="Genomic_DNA"/>
</dbReference>
<geneLocation type="plasmid" evidence="3 5">
    <name>unnamed3</name>
</geneLocation>
<evidence type="ECO:0000313" key="1">
    <source>
        <dbReference type="EMBL" id="AJG74030.1"/>
    </source>
</evidence>
<reference evidence="1 4" key="1">
    <citation type="journal article" date="2015" name="Genome Announc.">
        <title>Complete genome sequences for 35 biothreat assay-relevant bacillus species.</title>
        <authorList>
            <person name="Johnson S.L."/>
            <person name="Daligault H.E."/>
            <person name="Davenport K.W."/>
            <person name="Jaissle J."/>
            <person name="Frey K.G."/>
            <person name="Ladner J.T."/>
            <person name="Broomall S.M."/>
            <person name="Bishop-Lilly K.A."/>
            <person name="Bruce D.C."/>
            <person name="Gibbons H.S."/>
            <person name="Coyne S.R."/>
            <person name="Lo C.C."/>
            <person name="Meincke L."/>
            <person name="Munk A.C."/>
            <person name="Koroleva G.I."/>
            <person name="Rosenzweig C.N."/>
            <person name="Palacios G.F."/>
            <person name="Redden C.L."/>
            <person name="Minogue T.D."/>
            <person name="Chain P.S."/>
        </authorList>
    </citation>
    <scope>NUCLEOTIDE SEQUENCE [LARGE SCALE GENOMIC DNA]</scope>
    <source>
        <strain evidence="1 4">HD1011</strain>
        <plasmid evidence="1 4">2</plasmid>
    </source>
</reference>
<reference evidence="3 5" key="3">
    <citation type="submission" date="2020-05" db="EMBL/GenBank/DDBJ databases">
        <title>FDA dAtabase for Regulatory Grade micrObial Sequences (FDA-ARGOS): Supporting development and validation of Infectious Disease Dx tests.</title>
        <authorList>
            <person name="Nelson B."/>
            <person name="Plummer A."/>
            <person name="Tallon L."/>
            <person name="Sadzewicz L."/>
            <person name="Zhao X."/>
            <person name="Vavikolanu K."/>
            <person name="Mehta A."/>
            <person name="Aluvathingal J."/>
            <person name="Nadendla S."/>
            <person name="Myers T."/>
            <person name="Yan Y."/>
            <person name="Sichtig H."/>
        </authorList>
    </citation>
    <scope>NUCLEOTIDE SEQUENCE [LARGE SCALE GENOMIC DNA]</scope>
    <source>
        <strain evidence="3 5">FDAARGOS_795</strain>
        <plasmid evidence="3 5">unnamed3</plasmid>
    </source>
</reference>
<dbReference type="EMBL" id="CP009334">
    <property type="protein sequence ID" value="AJG74030.1"/>
    <property type="molecule type" value="Genomic_DNA"/>
</dbReference>
<dbReference type="RefSeq" id="WP_000361932.1">
    <property type="nucleotide sequence ID" value="NZ_CP009334.1"/>
</dbReference>
<dbReference type="EMBL" id="VKQN01000001">
    <property type="protein sequence ID" value="MDR4174934.1"/>
    <property type="molecule type" value="Genomic_DNA"/>
</dbReference>
<keyword evidence="3" id="KW-0614">Plasmid</keyword>
<gene>
    <name evidence="1" type="ORF">BF38_5740</name>
    <name evidence="2" type="ORF">FO599_02145</name>
    <name evidence="3" type="ORF">FOC89_02155</name>
</gene>
<dbReference type="KEGG" id="btw:BF38_5740"/>
<name>A0A0B5NCB6_BACTU</name>
<accession>A0A0B5NCB6</accession>
<proteinExistence type="predicted"/>
<dbReference type="Proteomes" id="UP000501107">
    <property type="component" value="Plasmid unnamed3"/>
</dbReference>
<evidence type="ECO:0000313" key="5">
    <source>
        <dbReference type="Proteomes" id="UP000501107"/>
    </source>
</evidence>
<evidence type="ECO:0000313" key="2">
    <source>
        <dbReference type="EMBL" id="MDR4174934.1"/>
    </source>
</evidence>
<dbReference type="AlphaFoldDB" id="A0A0B5NCB6"/>
<dbReference type="Proteomes" id="UP000031876">
    <property type="component" value="Plasmid 2"/>
</dbReference>
<evidence type="ECO:0000313" key="4">
    <source>
        <dbReference type="Proteomes" id="UP000031876"/>
    </source>
</evidence>